<evidence type="ECO:0000256" key="1">
    <source>
        <dbReference type="SAM" id="Phobius"/>
    </source>
</evidence>
<organism evidence="2 3">
    <name type="scientific">Fulvivirga marina</name>
    <dbReference type="NCBI Taxonomy" id="2494733"/>
    <lineage>
        <taxon>Bacteria</taxon>
        <taxon>Pseudomonadati</taxon>
        <taxon>Bacteroidota</taxon>
        <taxon>Cytophagia</taxon>
        <taxon>Cytophagales</taxon>
        <taxon>Fulvivirgaceae</taxon>
        <taxon>Fulvivirga</taxon>
    </lineage>
</organism>
<protein>
    <submittedName>
        <fullName evidence="2">Uncharacterized protein</fullName>
    </submittedName>
</protein>
<dbReference type="EMBL" id="JAEUGD010000043">
    <property type="protein sequence ID" value="MBL6447480.1"/>
    <property type="molecule type" value="Genomic_DNA"/>
</dbReference>
<accession>A0A937G005</accession>
<evidence type="ECO:0000313" key="3">
    <source>
        <dbReference type="Proteomes" id="UP000614216"/>
    </source>
</evidence>
<dbReference type="AlphaFoldDB" id="A0A937G005"/>
<proteinExistence type="predicted"/>
<feature type="transmembrane region" description="Helical" evidence="1">
    <location>
        <begin position="6"/>
        <end position="23"/>
    </location>
</feature>
<gene>
    <name evidence="2" type="ORF">JMN32_14270</name>
</gene>
<keyword evidence="1" id="KW-1133">Transmembrane helix</keyword>
<sequence>MKKSWIIVLGVIFVLLVVFHFMFSRKILTRAPFSLRTPNELRCWEQKQARGTLFNGVIVSKYRDERNHNHKTIEVNDPQGIIKSTIFVAEKTRAYEDIHEGDSLFKPVGELEMTIVRNGNSQVKVLEYGCKEDAVGD</sequence>
<name>A0A937G005_9BACT</name>
<keyword evidence="1" id="KW-0812">Transmembrane</keyword>
<keyword evidence="1" id="KW-0472">Membrane</keyword>
<comment type="caution">
    <text evidence="2">The sequence shown here is derived from an EMBL/GenBank/DDBJ whole genome shotgun (WGS) entry which is preliminary data.</text>
</comment>
<dbReference type="Proteomes" id="UP000614216">
    <property type="component" value="Unassembled WGS sequence"/>
</dbReference>
<keyword evidence="3" id="KW-1185">Reference proteome</keyword>
<reference evidence="2" key="1">
    <citation type="submission" date="2021-01" db="EMBL/GenBank/DDBJ databases">
        <title>Fulvivirga kasyanovii gen. nov., sp nov., a novel member of the phylum Bacteroidetes isolated from seawater in a mussel farm.</title>
        <authorList>
            <person name="Zhao L.-H."/>
            <person name="Wang Z.-J."/>
        </authorList>
    </citation>
    <scope>NUCLEOTIDE SEQUENCE</scope>
    <source>
        <strain evidence="2">29W222</strain>
    </source>
</reference>
<dbReference type="RefSeq" id="WP_202857017.1">
    <property type="nucleotide sequence ID" value="NZ_JAEUGD010000043.1"/>
</dbReference>
<evidence type="ECO:0000313" key="2">
    <source>
        <dbReference type="EMBL" id="MBL6447480.1"/>
    </source>
</evidence>